<evidence type="ECO:0000256" key="4">
    <source>
        <dbReference type="SAM" id="SignalP"/>
    </source>
</evidence>
<evidence type="ECO:0000259" key="5">
    <source>
        <dbReference type="PROSITE" id="PS50234"/>
    </source>
</evidence>
<dbReference type="SMART" id="SM00327">
    <property type="entry name" value="VWA"/>
    <property type="match status" value="1"/>
</dbReference>
<dbReference type="Proteomes" id="UP000292781">
    <property type="component" value="Unassembled WGS sequence"/>
</dbReference>
<dbReference type="SUPFAM" id="SSF53300">
    <property type="entry name" value="vWA-like"/>
    <property type="match status" value="1"/>
</dbReference>
<dbReference type="Gene3D" id="3.40.50.410">
    <property type="entry name" value="von Willebrand factor, type A domain"/>
    <property type="match status" value="1"/>
</dbReference>
<accession>A0A4Q9VHY1</accession>
<feature type="domain" description="VWFA" evidence="5">
    <location>
        <begin position="51"/>
        <end position="237"/>
    </location>
</feature>
<dbReference type="InterPro" id="IPR052969">
    <property type="entry name" value="Thr-specific_kinase-like"/>
</dbReference>
<keyword evidence="2" id="KW-0964">Secreted</keyword>
<proteinExistence type="predicted"/>
<evidence type="ECO:0000256" key="2">
    <source>
        <dbReference type="ARBA" id="ARBA00022525"/>
    </source>
</evidence>
<dbReference type="Pfam" id="PF25106">
    <property type="entry name" value="VWA_4"/>
    <property type="match status" value="1"/>
</dbReference>
<comment type="subcellular location">
    <subcellularLocation>
        <location evidence="1">Secreted</location>
    </subcellularLocation>
</comment>
<evidence type="ECO:0000256" key="3">
    <source>
        <dbReference type="ARBA" id="ARBA00022729"/>
    </source>
</evidence>
<protein>
    <submittedName>
        <fullName evidence="6">VWA domain-containing protein</fullName>
    </submittedName>
</protein>
<dbReference type="InterPro" id="IPR056861">
    <property type="entry name" value="HMCN1-like_VWA"/>
</dbReference>
<dbReference type="EMBL" id="SJFN01000038">
    <property type="protein sequence ID" value="TBW33882.1"/>
    <property type="molecule type" value="Genomic_DNA"/>
</dbReference>
<dbReference type="InterPro" id="IPR002035">
    <property type="entry name" value="VWF_A"/>
</dbReference>
<dbReference type="CDD" id="cd00198">
    <property type="entry name" value="vWFA"/>
    <property type="match status" value="1"/>
</dbReference>
<dbReference type="InterPro" id="IPR036465">
    <property type="entry name" value="vWFA_dom_sf"/>
</dbReference>
<dbReference type="RefSeq" id="WP_131311272.1">
    <property type="nucleotide sequence ID" value="NZ_SJFN01000038.1"/>
</dbReference>
<organism evidence="6 7">
    <name type="scientific">Siculibacillus lacustris</name>
    <dbReference type="NCBI Taxonomy" id="1549641"/>
    <lineage>
        <taxon>Bacteria</taxon>
        <taxon>Pseudomonadati</taxon>
        <taxon>Pseudomonadota</taxon>
        <taxon>Alphaproteobacteria</taxon>
        <taxon>Hyphomicrobiales</taxon>
        <taxon>Ancalomicrobiaceae</taxon>
        <taxon>Siculibacillus</taxon>
    </lineage>
</organism>
<dbReference type="OrthoDB" id="9805121at2"/>
<dbReference type="PANTHER" id="PTHR47763:SF1">
    <property type="entry name" value="DUF659 DOMAIN-CONTAINING PROTEIN"/>
    <property type="match status" value="1"/>
</dbReference>
<dbReference type="AlphaFoldDB" id="A0A4Q9VHY1"/>
<dbReference type="GO" id="GO:0005737">
    <property type="term" value="C:cytoplasm"/>
    <property type="evidence" value="ECO:0007669"/>
    <property type="project" value="TreeGrafter"/>
</dbReference>
<evidence type="ECO:0000256" key="1">
    <source>
        <dbReference type="ARBA" id="ARBA00004613"/>
    </source>
</evidence>
<dbReference type="GO" id="GO:0004674">
    <property type="term" value="F:protein serine/threonine kinase activity"/>
    <property type="evidence" value="ECO:0007669"/>
    <property type="project" value="TreeGrafter"/>
</dbReference>
<sequence length="387" mass="40955">MNRLILVAGLATALMVAATSGHAETAPGQATAATRPSGTSVAVLGEPARVEVAFVLDTTGSMTGLIDGAKRKIWAIADEIRKTQPNAEIRIGLVAYRDRGDAYVTDKTELSTDIHAVYGKLLQFQAQGGGDWPESVNEALSVAVNGLGWTKAPDTRRLIFLVGDAPPHMDYVQDIPFTDTLKIAEREGIVVDALQAGNAPDTALAWKTIAQLGHGRYVQIPQSGGVVSIPSPFDDEIIQLQLRLHRTIVPYGSKKQQSEVRSKAAMAAAAPASAASDMASYGVRAGSAAARKVVTGEGDLVADVIAKRAEAAKVAREDLPAELQALSKPELEATIAAKSAERDHLQSELAAVVAKRDAFVAAERAKQPAAKDGFDRVVEDLVREQVK</sequence>
<comment type="caution">
    <text evidence="6">The sequence shown here is derived from an EMBL/GenBank/DDBJ whole genome shotgun (WGS) entry which is preliminary data.</text>
</comment>
<feature type="chain" id="PRO_5020657559" evidence="4">
    <location>
        <begin position="24"/>
        <end position="387"/>
    </location>
</feature>
<dbReference type="PANTHER" id="PTHR47763">
    <property type="entry name" value="ALPHA-PROTEIN KINASE VWKA"/>
    <property type="match status" value="1"/>
</dbReference>
<evidence type="ECO:0000313" key="7">
    <source>
        <dbReference type="Proteomes" id="UP000292781"/>
    </source>
</evidence>
<keyword evidence="7" id="KW-1185">Reference proteome</keyword>
<reference evidence="6 7" key="1">
    <citation type="submission" date="2019-02" db="EMBL/GenBank/DDBJ databases">
        <title>Siculibacillus lacustris gen. nov., sp. nov., a new rosette-forming bacterium isolated from a freshwater crater lake (Lake St. Ana, Romania).</title>
        <authorList>
            <person name="Felfoldi T."/>
            <person name="Marton Z."/>
            <person name="Szabo A."/>
            <person name="Mentes A."/>
            <person name="Boka K."/>
            <person name="Marialigeti K."/>
            <person name="Mathe I."/>
            <person name="Koncz M."/>
            <person name="Schumann P."/>
            <person name="Toth E."/>
        </authorList>
    </citation>
    <scope>NUCLEOTIDE SEQUENCE [LARGE SCALE GENOMIC DNA]</scope>
    <source>
        <strain evidence="6 7">SA-279</strain>
    </source>
</reference>
<evidence type="ECO:0000313" key="6">
    <source>
        <dbReference type="EMBL" id="TBW33882.1"/>
    </source>
</evidence>
<feature type="signal peptide" evidence="4">
    <location>
        <begin position="1"/>
        <end position="23"/>
    </location>
</feature>
<name>A0A4Q9VHY1_9HYPH</name>
<gene>
    <name evidence="6" type="ORF">EYW49_19330</name>
</gene>
<dbReference type="PROSITE" id="PS50234">
    <property type="entry name" value="VWFA"/>
    <property type="match status" value="1"/>
</dbReference>
<keyword evidence="3 4" id="KW-0732">Signal</keyword>